<protein>
    <recommendedName>
        <fullName evidence="2">NERD domain-containing protein</fullName>
    </recommendedName>
</protein>
<organism evidence="3 4">
    <name type="scientific">Thermomonospora curvata (strain ATCC 19995 / DSM 43183 / JCM 3096 / KCTC 9072 / NBRC 15933 / NCIMB 10081 / Henssen B9)</name>
    <dbReference type="NCBI Taxonomy" id="471852"/>
    <lineage>
        <taxon>Bacteria</taxon>
        <taxon>Bacillati</taxon>
        <taxon>Actinomycetota</taxon>
        <taxon>Actinomycetes</taxon>
        <taxon>Streptosporangiales</taxon>
        <taxon>Thermomonosporaceae</taxon>
        <taxon>Thermomonospora</taxon>
    </lineage>
</organism>
<dbReference type="Pfam" id="PF08378">
    <property type="entry name" value="NERD"/>
    <property type="match status" value="1"/>
</dbReference>
<keyword evidence="1" id="KW-0472">Membrane</keyword>
<dbReference type="STRING" id="471852.Tcur_1989"/>
<accession>D1ADU6</accession>
<feature type="transmembrane region" description="Helical" evidence="1">
    <location>
        <begin position="38"/>
        <end position="65"/>
    </location>
</feature>
<dbReference type="EMBL" id="CP001738">
    <property type="protein sequence ID" value="ACY97556.1"/>
    <property type="molecule type" value="Genomic_DNA"/>
</dbReference>
<evidence type="ECO:0000259" key="2">
    <source>
        <dbReference type="PROSITE" id="PS50965"/>
    </source>
</evidence>
<dbReference type="InterPro" id="IPR011528">
    <property type="entry name" value="NERD"/>
</dbReference>
<reference evidence="3 4" key="1">
    <citation type="journal article" date="2011" name="Stand. Genomic Sci.">
        <title>Complete genome sequence of Thermomonospora curvata type strain (B9).</title>
        <authorList>
            <person name="Chertkov O."/>
            <person name="Sikorski J."/>
            <person name="Nolan M."/>
            <person name="Lapidus A."/>
            <person name="Lucas S."/>
            <person name="Del Rio T.G."/>
            <person name="Tice H."/>
            <person name="Cheng J.F."/>
            <person name="Goodwin L."/>
            <person name="Pitluck S."/>
            <person name="Liolios K."/>
            <person name="Ivanova N."/>
            <person name="Mavromatis K."/>
            <person name="Mikhailova N."/>
            <person name="Ovchinnikova G."/>
            <person name="Pati A."/>
            <person name="Chen A."/>
            <person name="Palaniappan K."/>
            <person name="Djao O.D."/>
            <person name="Land M."/>
            <person name="Hauser L."/>
            <person name="Chang Y.J."/>
            <person name="Jeffries C.D."/>
            <person name="Brettin T."/>
            <person name="Han C."/>
            <person name="Detter J.C."/>
            <person name="Rohde M."/>
            <person name="Goker M."/>
            <person name="Woyke T."/>
            <person name="Bristow J."/>
            <person name="Eisen J.A."/>
            <person name="Markowitz V."/>
            <person name="Hugenholtz P."/>
            <person name="Klenk H.P."/>
            <person name="Kyrpides N.C."/>
        </authorList>
    </citation>
    <scope>NUCLEOTIDE SEQUENCE [LARGE SCALE GENOMIC DNA]</scope>
    <source>
        <strain evidence="4">ATCC 19995 / DSM 43183 / JCM 3096 / KCTC 9072 / NBRC 15933 / NCIMB 10081 / Henssen B9</strain>
    </source>
</reference>
<feature type="domain" description="NERD" evidence="2">
    <location>
        <begin position="85"/>
        <end position="199"/>
    </location>
</feature>
<evidence type="ECO:0000256" key="1">
    <source>
        <dbReference type="SAM" id="Phobius"/>
    </source>
</evidence>
<dbReference type="eggNOG" id="ENOG5031H7G">
    <property type="taxonomic scope" value="Bacteria"/>
</dbReference>
<keyword evidence="1" id="KW-0812">Transmembrane</keyword>
<dbReference type="HOGENOM" id="CLU_083626_0_0_11"/>
<evidence type="ECO:0000313" key="3">
    <source>
        <dbReference type="EMBL" id="ACY97556.1"/>
    </source>
</evidence>
<dbReference type="RefSeq" id="WP_012852340.1">
    <property type="nucleotide sequence ID" value="NC_013510.1"/>
</dbReference>
<name>D1ADU6_THECD</name>
<dbReference type="AlphaFoldDB" id="D1ADU6"/>
<keyword evidence="4" id="KW-1185">Reference proteome</keyword>
<sequence>MFGSSIYTRGREAFTGGSPQAVYEELWLRGRKSRLRSCAITAAVALIVGGYVVSPLFGVVLGVIAGGGRALQFYRAYWAAGVWRRGLRGEERMAKILRWTLERRGYRVLHQRLVPGHGNLDQLLIGPHGVWMLDNQAWHPDTVLSEYGGKLFLDDRTPSQMVKRLTGTAAEVSRVLSERLGIDVPVQPVLVVHGGRVRGRRFVADGIVVLGPWELLRWTSRHPNAELSPKQVENILRTAVYNLPIGGRTMPDSQPGSVPDAA</sequence>
<dbReference type="PROSITE" id="PS50965">
    <property type="entry name" value="NERD"/>
    <property type="match status" value="1"/>
</dbReference>
<gene>
    <name evidence="3" type="ordered locus">Tcur_1989</name>
</gene>
<evidence type="ECO:0000313" key="4">
    <source>
        <dbReference type="Proteomes" id="UP000001918"/>
    </source>
</evidence>
<dbReference type="Proteomes" id="UP000001918">
    <property type="component" value="Chromosome"/>
</dbReference>
<dbReference type="KEGG" id="tcu:Tcur_1989"/>
<keyword evidence="1" id="KW-1133">Transmembrane helix</keyword>
<proteinExistence type="predicted"/>